<dbReference type="STRING" id="134605.HMPREF3206_01021"/>
<dbReference type="AlphaFoldDB" id="A0A133NDJ9"/>
<dbReference type="Proteomes" id="UP000070617">
    <property type="component" value="Unassembled WGS sequence"/>
</dbReference>
<protein>
    <submittedName>
        <fullName evidence="2">Uncharacterized protein</fullName>
    </submittedName>
</protein>
<keyword evidence="1" id="KW-0812">Transmembrane</keyword>
<organism evidence="2 3">
    <name type="scientific">Fusobacterium equinum</name>
    <dbReference type="NCBI Taxonomy" id="134605"/>
    <lineage>
        <taxon>Bacteria</taxon>
        <taxon>Fusobacteriati</taxon>
        <taxon>Fusobacteriota</taxon>
        <taxon>Fusobacteriia</taxon>
        <taxon>Fusobacteriales</taxon>
        <taxon>Fusobacteriaceae</taxon>
        <taxon>Fusobacterium</taxon>
    </lineage>
</organism>
<comment type="caution">
    <text evidence="2">The sequence shown here is derived from an EMBL/GenBank/DDBJ whole genome shotgun (WGS) entry which is preliminary data.</text>
</comment>
<evidence type="ECO:0000313" key="3">
    <source>
        <dbReference type="Proteomes" id="UP000070617"/>
    </source>
</evidence>
<sequence>MFLLKFYQDYISSYYKALFTFQCVSIKVHMQNYSVEMTYYLHFNVFLLKLNAYLLSLFQFPNLHFNVFLLKFGDALAPLIEGTLFTFQCVSIKVYISCISYFLICFLYISMCFY</sequence>
<proteinExistence type="predicted"/>
<accession>A0A133NDJ9</accession>
<evidence type="ECO:0000313" key="2">
    <source>
        <dbReference type="EMBL" id="KXA14337.1"/>
    </source>
</evidence>
<keyword evidence="3" id="KW-1185">Reference proteome</keyword>
<evidence type="ECO:0000256" key="1">
    <source>
        <dbReference type="SAM" id="Phobius"/>
    </source>
</evidence>
<name>A0A133NDJ9_9FUSO</name>
<feature type="transmembrane region" description="Helical" evidence="1">
    <location>
        <begin position="39"/>
        <end position="60"/>
    </location>
</feature>
<feature type="transmembrane region" description="Helical" evidence="1">
    <location>
        <begin position="94"/>
        <end position="113"/>
    </location>
</feature>
<gene>
    <name evidence="2" type="ORF">HMPREF3206_01021</name>
</gene>
<keyword evidence="1" id="KW-1133">Transmembrane helix</keyword>
<keyword evidence="1" id="KW-0472">Membrane</keyword>
<dbReference type="PATRIC" id="fig|134605.3.peg.1015"/>
<reference evidence="3" key="1">
    <citation type="submission" date="2016-01" db="EMBL/GenBank/DDBJ databases">
        <authorList>
            <person name="Mitreva M."/>
            <person name="Pepin K.H."/>
            <person name="Mihindukulasuriya K.A."/>
            <person name="Fulton R."/>
            <person name="Fronick C."/>
            <person name="O'Laughlin M."/>
            <person name="Miner T."/>
            <person name="Herter B."/>
            <person name="Rosa B.A."/>
            <person name="Cordes M."/>
            <person name="Tomlinson C."/>
            <person name="Wollam A."/>
            <person name="Palsikar V.B."/>
            <person name="Mardis E.R."/>
            <person name="Wilson R.K."/>
        </authorList>
    </citation>
    <scope>NUCLEOTIDE SEQUENCE [LARGE SCALE GENOMIC DNA]</scope>
    <source>
        <strain evidence="3">CMW8396</strain>
    </source>
</reference>
<dbReference type="EMBL" id="LRPX01000047">
    <property type="protein sequence ID" value="KXA14337.1"/>
    <property type="molecule type" value="Genomic_DNA"/>
</dbReference>